<dbReference type="InterPro" id="IPR029063">
    <property type="entry name" value="SAM-dependent_MTases_sf"/>
</dbReference>
<dbReference type="CDD" id="cd02440">
    <property type="entry name" value="AdoMet_MTases"/>
    <property type="match status" value="1"/>
</dbReference>
<dbReference type="GO" id="GO:0008168">
    <property type="term" value="F:methyltransferase activity"/>
    <property type="evidence" value="ECO:0007669"/>
    <property type="project" value="UniProtKB-KW"/>
</dbReference>
<dbReference type="Pfam" id="PF13489">
    <property type="entry name" value="Methyltransf_23"/>
    <property type="match status" value="1"/>
</dbReference>
<proteinExistence type="predicted"/>
<dbReference type="SUPFAM" id="SSF53335">
    <property type="entry name" value="S-adenosyl-L-methionine-dependent methyltransferases"/>
    <property type="match status" value="1"/>
</dbReference>
<keyword evidence="1" id="KW-0489">Methyltransferase</keyword>
<evidence type="ECO:0000313" key="1">
    <source>
        <dbReference type="EMBL" id="KAB2817146.1"/>
    </source>
</evidence>
<reference evidence="1 2" key="1">
    <citation type="submission" date="2019-10" db="EMBL/GenBank/DDBJ databases">
        <title>Genome sequence of Phaeocystidibacter marisrubri JCM30614 (type strain).</title>
        <authorList>
            <person name="Bowman J.P."/>
        </authorList>
    </citation>
    <scope>NUCLEOTIDE SEQUENCE [LARGE SCALE GENOMIC DNA]</scope>
    <source>
        <strain evidence="1 2">JCM 30614</strain>
    </source>
</reference>
<sequence length="349" mass="38925">MKGILDSLVRKGIDKARQSKYLQSVFEKPIALDELPLKGVFVDSFGNEHHLLEGLRTYVKPKWRQGISGVRKEITPEMINTFKLNGEIAVNRLLTTLDAENIDLSASKVMEVGCHSGGCSFSIAEAGAKSVTATEFTGFKVSAHTTGVTEDRLADVDDYLATIRQQLAARFSSREKVEFVNDDICNSVVPDASHDVICSWDVLEHIHDPAKAIAEMSRILKPGGLIVHEYNSFFSLNGGHSKCTLDFVWGHARLSVEDFERYIDEFRPEEKDMAMSFFTNGLNRMTRAQLIQHLKAADFEILSIIPYSREQHARMVSGEVLAQVRNLYPDAQLADLVAPRTLVIAKKVG</sequence>
<dbReference type="PANTHER" id="PTHR43591">
    <property type="entry name" value="METHYLTRANSFERASE"/>
    <property type="match status" value="1"/>
</dbReference>
<dbReference type="AlphaFoldDB" id="A0A6L3ZGI6"/>
<protein>
    <submittedName>
        <fullName evidence="1">Class I SAM-dependent methyltransferase</fullName>
    </submittedName>
</protein>
<dbReference type="GO" id="GO:0032259">
    <property type="term" value="P:methylation"/>
    <property type="evidence" value="ECO:0007669"/>
    <property type="project" value="UniProtKB-KW"/>
</dbReference>
<evidence type="ECO:0000313" key="2">
    <source>
        <dbReference type="Proteomes" id="UP000484164"/>
    </source>
</evidence>
<keyword evidence="1" id="KW-0808">Transferase</keyword>
<dbReference type="RefSeq" id="WP_151691717.1">
    <property type="nucleotide sequence ID" value="NZ_BMGX01000002.1"/>
</dbReference>
<dbReference type="OrthoDB" id="1493020at2"/>
<dbReference type="Gene3D" id="3.40.50.150">
    <property type="entry name" value="Vaccinia Virus protein VP39"/>
    <property type="match status" value="1"/>
</dbReference>
<accession>A0A6L3ZGI6</accession>
<keyword evidence="2" id="KW-1185">Reference proteome</keyword>
<dbReference type="EMBL" id="WBVQ01000001">
    <property type="protein sequence ID" value="KAB2817146.1"/>
    <property type="molecule type" value="Genomic_DNA"/>
</dbReference>
<gene>
    <name evidence="1" type="ORF">F8C82_01750</name>
</gene>
<name>A0A6L3ZGI6_9FLAO</name>
<comment type="caution">
    <text evidence="1">The sequence shown here is derived from an EMBL/GenBank/DDBJ whole genome shotgun (WGS) entry which is preliminary data.</text>
</comment>
<organism evidence="1 2">
    <name type="scientific">Phaeocystidibacter marisrubri</name>
    <dbReference type="NCBI Taxonomy" id="1577780"/>
    <lineage>
        <taxon>Bacteria</taxon>
        <taxon>Pseudomonadati</taxon>
        <taxon>Bacteroidota</taxon>
        <taxon>Flavobacteriia</taxon>
        <taxon>Flavobacteriales</taxon>
        <taxon>Phaeocystidibacteraceae</taxon>
        <taxon>Phaeocystidibacter</taxon>
    </lineage>
</organism>
<dbReference type="Proteomes" id="UP000484164">
    <property type="component" value="Unassembled WGS sequence"/>
</dbReference>